<reference evidence="7" key="2">
    <citation type="submission" date="2021-01" db="EMBL/GenBank/DDBJ databases">
        <authorList>
            <person name="Mieszkin S."/>
            <person name="Pouder E."/>
            <person name="Alain K."/>
        </authorList>
    </citation>
    <scope>NUCLEOTIDE SEQUENCE</scope>
    <source>
        <strain evidence="7">HW T2.11</strain>
    </source>
</reference>
<evidence type="ECO:0000256" key="3">
    <source>
        <dbReference type="ARBA" id="ARBA00023002"/>
    </source>
</evidence>
<comment type="cofactor">
    <cofactor evidence="4">
        <name>Zn(2+)</name>
        <dbReference type="ChEBI" id="CHEBI:29105"/>
    </cofactor>
</comment>
<keyword evidence="1 4" id="KW-0479">Metal-binding</keyword>
<dbReference type="Gene3D" id="3.90.180.10">
    <property type="entry name" value="Medium-chain alcohol dehydrogenases, catalytic domain"/>
    <property type="match status" value="1"/>
</dbReference>
<dbReference type="InterPro" id="IPR002328">
    <property type="entry name" value="ADH_Zn_CS"/>
</dbReference>
<accession>A0A963YRF0</accession>
<evidence type="ECO:0000259" key="5">
    <source>
        <dbReference type="Pfam" id="PF00107"/>
    </source>
</evidence>
<dbReference type="PANTHER" id="PTHR43401:SF2">
    <property type="entry name" value="L-THREONINE 3-DEHYDROGENASE"/>
    <property type="match status" value="1"/>
</dbReference>
<dbReference type="PROSITE" id="PS00059">
    <property type="entry name" value="ADH_ZINC"/>
    <property type="match status" value="1"/>
</dbReference>
<evidence type="ECO:0000256" key="2">
    <source>
        <dbReference type="ARBA" id="ARBA00022833"/>
    </source>
</evidence>
<protein>
    <submittedName>
        <fullName evidence="7">Alcohol dehydrogenase catalytic domain-containing protein</fullName>
    </submittedName>
</protein>
<dbReference type="Pfam" id="PF08240">
    <property type="entry name" value="ADH_N"/>
    <property type="match status" value="1"/>
</dbReference>
<dbReference type="Gene3D" id="3.40.50.720">
    <property type="entry name" value="NAD(P)-binding Rossmann-like Domain"/>
    <property type="match status" value="1"/>
</dbReference>
<dbReference type="GO" id="GO:0016491">
    <property type="term" value="F:oxidoreductase activity"/>
    <property type="evidence" value="ECO:0007669"/>
    <property type="project" value="UniProtKB-KW"/>
</dbReference>
<dbReference type="Proteomes" id="UP000708298">
    <property type="component" value="Unassembled WGS sequence"/>
</dbReference>
<dbReference type="InterPro" id="IPR011032">
    <property type="entry name" value="GroES-like_sf"/>
</dbReference>
<dbReference type="InterPro" id="IPR036291">
    <property type="entry name" value="NAD(P)-bd_dom_sf"/>
</dbReference>
<organism evidence="7 8">
    <name type="scientific">Acidisoma silvae</name>
    <dbReference type="NCBI Taxonomy" id="2802396"/>
    <lineage>
        <taxon>Bacteria</taxon>
        <taxon>Pseudomonadati</taxon>
        <taxon>Pseudomonadota</taxon>
        <taxon>Alphaproteobacteria</taxon>
        <taxon>Acetobacterales</taxon>
        <taxon>Acidocellaceae</taxon>
        <taxon>Acidisoma</taxon>
    </lineage>
</organism>
<dbReference type="InterPro" id="IPR050129">
    <property type="entry name" value="Zn_alcohol_dh"/>
</dbReference>
<evidence type="ECO:0000313" key="7">
    <source>
        <dbReference type="EMBL" id="MCB8875542.1"/>
    </source>
</evidence>
<evidence type="ECO:0000256" key="4">
    <source>
        <dbReference type="RuleBase" id="RU361277"/>
    </source>
</evidence>
<dbReference type="RefSeq" id="WP_227321183.1">
    <property type="nucleotide sequence ID" value="NZ_JAESVB010000003.1"/>
</dbReference>
<evidence type="ECO:0000313" key="8">
    <source>
        <dbReference type="Proteomes" id="UP000708298"/>
    </source>
</evidence>
<keyword evidence="8" id="KW-1185">Reference proteome</keyword>
<dbReference type="Pfam" id="PF00107">
    <property type="entry name" value="ADH_zinc_N"/>
    <property type="match status" value="1"/>
</dbReference>
<sequence length="335" mass="34316">MRAVRFHKPGDLRVEEIPLPAAPGPGQVLLTVKAAGICGSDLHNYRTGMWIAHLPVTPGHEFAGEVLAVGAGVTGLEPGDLAVADSRVTCGVCANCLAGRANLCGKLGFVGEVCDGGFAEQVVLPASGLLKAPAGLAPEIAAMAEPLAVALHAMRRLDPAPGAPILVTGGGTIGGLTALLLAEHGFGPILLAERNAARASLLREVVGVQPVPLDHDAVRDACGGNGPRFCLDATGSLDVLRFLLRATAPGGRLAMVGIFHGEGTLDPNLIVERELDLRGCAVYAGEQAEALALLPRLAGKLAQLAETPIGLAEVPDAYERLISGGSDRLKTLIVP</sequence>
<comment type="caution">
    <text evidence="7">The sequence shown here is derived from an EMBL/GenBank/DDBJ whole genome shotgun (WGS) entry which is preliminary data.</text>
</comment>
<dbReference type="EMBL" id="JAESVB010000003">
    <property type="protein sequence ID" value="MCB8875542.1"/>
    <property type="molecule type" value="Genomic_DNA"/>
</dbReference>
<evidence type="ECO:0000259" key="6">
    <source>
        <dbReference type="Pfam" id="PF08240"/>
    </source>
</evidence>
<evidence type="ECO:0000256" key="1">
    <source>
        <dbReference type="ARBA" id="ARBA00022723"/>
    </source>
</evidence>
<proteinExistence type="inferred from homology"/>
<reference evidence="7" key="1">
    <citation type="journal article" date="2021" name="Microorganisms">
        <title>Acidisoma silvae sp. nov. and Acidisomacellulosilytica sp. nov., Two Acidophilic Bacteria Isolated from Decaying Wood, Hydrolyzing Cellulose and Producing Poly-3-hydroxybutyrate.</title>
        <authorList>
            <person name="Mieszkin S."/>
            <person name="Pouder E."/>
            <person name="Uroz S."/>
            <person name="Simon-Colin C."/>
            <person name="Alain K."/>
        </authorList>
    </citation>
    <scope>NUCLEOTIDE SEQUENCE</scope>
    <source>
        <strain evidence="7">HW T2.11</strain>
    </source>
</reference>
<comment type="similarity">
    <text evidence="4">Belongs to the zinc-containing alcohol dehydrogenase family.</text>
</comment>
<keyword evidence="3" id="KW-0560">Oxidoreductase</keyword>
<feature type="domain" description="Alcohol dehydrogenase-like C-terminal" evidence="5">
    <location>
        <begin position="173"/>
        <end position="293"/>
    </location>
</feature>
<dbReference type="InterPro" id="IPR013149">
    <property type="entry name" value="ADH-like_C"/>
</dbReference>
<dbReference type="InterPro" id="IPR013154">
    <property type="entry name" value="ADH-like_N"/>
</dbReference>
<gene>
    <name evidence="7" type="ORF">ASILVAE211_10145</name>
</gene>
<dbReference type="SUPFAM" id="SSF51735">
    <property type="entry name" value="NAD(P)-binding Rossmann-fold domains"/>
    <property type="match status" value="1"/>
</dbReference>
<keyword evidence="2 4" id="KW-0862">Zinc</keyword>
<dbReference type="PANTHER" id="PTHR43401">
    <property type="entry name" value="L-THREONINE 3-DEHYDROGENASE"/>
    <property type="match status" value="1"/>
</dbReference>
<dbReference type="SUPFAM" id="SSF50129">
    <property type="entry name" value="GroES-like"/>
    <property type="match status" value="1"/>
</dbReference>
<dbReference type="AlphaFoldDB" id="A0A963YRF0"/>
<feature type="domain" description="Alcohol dehydrogenase-like N-terminal" evidence="6">
    <location>
        <begin position="24"/>
        <end position="133"/>
    </location>
</feature>
<name>A0A963YRF0_9PROT</name>
<dbReference type="GO" id="GO:0008270">
    <property type="term" value="F:zinc ion binding"/>
    <property type="evidence" value="ECO:0007669"/>
    <property type="project" value="InterPro"/>
</dbReference>